<dbReference type="Gene3D" id="3.40.50.1820">
    <property type="entry name" value="alpha/beta hydrolase"/>
    <property type="match status" value="1"/>
</dbReference>
<dbReference type="InterPro" id="IPR029058">
    <property type="entry name" value="AB_hydrolase_fold"/>
</dbReference>
<dbReference type="RefSeq" id="WP_343834496.1">
    <property type="nucleotide sequence ID" value="NZ_BAAADK010000006.1"/>
</dbReference>
<name>A0ABT9W391_9BACI</name>
<evidence type="ECO:0000313" key="2">
    <source>
        <dbReference type="EMBL" id="MDQ0167711.1"/>
    </source>
</evidence>
<dbReference type="SUPFAM" id="SSF53474">
    <property type="entry name" value="alpha/beta-Hydrolases"/>
    <property type="match status" value="1"/>
</dbReference>
<dbReference type="EMBL" id="JAUSTY010000019">
    <property type="protein sequence ID" value="MDQ0167711.1"/>
    <property type="molecule type" value="Genomic_DNA"/>
</dbReference>
<comment type="caution">
    <text evidence="2">The sequence shown here is derived from an EMBL/GenBank/DDBJ whole genome shotgun (WGS) entry which is preliminary data.</text>
</comment>
<evidence type="ECO:0000259" key="1">
    <source>
        <dbReference type="Pfam" id="PF12146"/>
    </source>
</evidence>
<dbReference type="InterPro" id="IPR012354">
    <property type="entry name" value="Esterase_lipase"/>
</dbReference>
<gene>
    <name evidence="2" type="ORF">J2S11_003638</name>
</gene>
<evidence type="ECO:0000313" key="3">
    <source>
        <dbReference type="Proteomes" id="UP001235840"/>
    </source>
</evidence>
<dbReference type="InterPro" id="IPR022742">
    <property type="entry name" value="Hydrolase_4"/>
</dbReference>
<organism evidence="2 3">
    <name type="scientific">Caldalkalibacillus horti</name>
    <dbReference type="NCBI Taxonomy" id="77523"/>
    <lineage>
        <taxon>Bacteria</taxon>
        <taxon>Bacillati</taxon>
        <taxon>Bacillota</taxon>
        <taxon>Bacilli</taxon>
        <taxon>Bacillales</taxon>
        <taxon>Bacillaceae</taxon>
        <taxon>Caldalkalibacillus</taxon>
    </lineage>
</organism>
<accession>A0ABT9W391</accession>
<dbReference type="Pfam" id="PF12146">
    <property type="entry name" value="Hydrolase_4"/>
    <property type="match status" value="1"/>
</dbReference>
<reference evidence="2 3" key="1">
    <citation type="submission" date="2023-07" db="EMBL/GenBank/DDBJ databases">
        <title>Genomic Encyclopedia of Type Strains, Phase IV (KMG-IV): sequencing the most valuable type-strain genomes for metagenomic binning, comparative biology and taxonomic classification.</title>
        <authorList>
            <person name="Goeker M."/>
        </authorList>
    </citation>
    <scope>NUCLEOTIDE SEQUENCE [LARGE SCALE GENOMIC DNA]</scope>
    <source>
        <strain evidence="2 3">DSM 12751</strain>
    </source>
</reference>
<sequence>MRILKGCMLIHGFTGSPYEVKPLASFLEQQTNWNIYTPTLAGHGQGDSIVETTYHDWISSAEGALKKASEENEELILIGFSMGSIIASYLASKYQISKLILLSPAVFYPSTQQFFKVMVEVTRMYFQDQLKAQSYIDRYRGKWKSTPFQAVWNFHQLVKQLKPSFRLIDIPILIVQGRKDEIVNPKSAQYIFNMVRSEEKELVWLEDSKHIVCHDCEADIIFNKVEQFLQAEDSVQEESLAVN</sequence>
<dbReference type="PANTHER" id="PTHR42886:SF29">
    <property type="entry name" value="PUMMELIG, ISOFORM A"/>
    <property type="match status" value="1"/>
</dbReference>
<protein>
    <submittedName>
        <fullName evidence="2">Esterase/lipase</fullName>
    </submittedName>
</protein>
<feature type="domain" description="Serine aminopeptidase S33" evidence="1">
    <location>
        <begin position="7"/>
        <end position="216"/>
    </location>
</feature>
<dbReference type="PIRSF" id="PIRSF017388">
    <property type="entry name" value="Esterase_lipase"/>
    <property type="match status" value="1"/>
</dbReference>
<dbReference type="Proteomes" id="UP001235840">
    <property type="component" value="Unassembled WGS sequence"/>
</dbReference>
<proteinExistence type="predicted"/>
<keyword evidence="3" id="KW-1185">Reference proteome</keyword>
<dbReference type="PANTHER" id="PTHR42886">
    <property type="entry name" value="RE40534P-RELATED"/>
    <property type="match status" value="1"/>
</dbReference>